<name>J3EX81_9EURY</name>
<feature type="transmembrane region" description="Helical" evidence="2">
    <location>
        <begin position="46"/>
        <end position="64"/>
    </location>
</feature>
<dbReference type="OrthoDB" id="50443at2157"/>
<protein>
    <submittedName>
        <fullName evidence="3">BioY protein</fullName>
    </submittedName>
</protein>
<dbReference type="PATRIC" id="fig|1210908.3.peg.1737"/>
<reference evidence="3 4" key="1">
    <citation type="journal article" date="2012" name="J. Bacteriol.">
        <title>Draft Genome Sequence of the Extremely Halophilic Archaeon Halogranum salarium B-1T.</title>
        <authorList>
            <person name="Kim K.K."/>
            <person name="Lee K.C."/>
            <person name="Lee J.S."/>
        </authorList>
    </citation>
    <scope>NUCLEOTIDE SEQUENCE [LARGE SCALE GENOMIC DNA]</scope>
    <source>
        <strain evidence="3 4">B-1</strain>
    </source>
</reference>
<comment type="caution">
    <text evidence="3">The sequence shown here is derived from an EMBL/GenBank/DDBJ whole genome shotgun (WGS) entry which is preliminary data.</text>
</comment>
<dbReference type="Proteomes" id="UP000007813">
    <property type="component" value="Unassembled WGS sequence"/>
</dbReference>
<dbReference type="EMBL" id="ALJD01000004">
    <property type="protein sequence ID" value="EJN59652.1"/>
    <property type="molecule type" value="Genomic_DNA"/>
</dbReference>
<dbReference type="RefSeq" id="WP_009366888.1">
    <property type="nucleotide sequence ID" value="NZ_ALJD01000004.1"/>
</dbReference>
<keyword evidence="1" id="KW-1003">Cell membrane</keyword>
<evidence type="ECO:0000256" key="1">
    <source>
        <dbReference type="PIRNR" id="PIRNR016661"/>
    </source>
</evidence>
<organism evidence="3 4">
    <name type="scientific">Halogranum salarium B-1</name>
    <dbReference type="NCBI Taxonomy" id="1210908"/>
    <lineage>
        <taxon>Archaea</taxon>
        <taxon>Methanobacteriati</taxon>
        <taxon>Methanobacteriota</taxon>
        <taxon>Stenosarchaea group</taxon>
        <taxon>Halobacteria</taxon>
        <taxon>Halobacteriales</taxon>
        <taxon>Haloferacaceae</taxon>
    </lineage>
</organism>
<dbReference type="Gene3D" id="1.10.1760.20">
    <property type="match status" value="1"/>
</dbReference>
<comment type="subcellular location">
    <subcellularLocation>
        <location evidence="1">Cell membrane</location>
        <topology evidence="1">Multi-pass membrane protein</topology>
    </subcellularLocation>
</comment>
<feature type="transmembrane region" description="Helical" evidence="2">
    <location>
        <begin position="102"/>
        <end position="119"/>
    </location>
</feature>
<evidence type="ECO:0000256" key="2">
    <source>
        <dbReference type="SAM" id="Phobius"/>
    </source>
</evidence>
<dbReference type="GO" id="GO:0015225">
    <property type="term" value="F:biotin transmembrane transporter activity"/>
    <property type="evidence" value="ECO:0007669"/>
    <property type="project" value="UniProtKB-UniRule"/>
</dbReference>
<dbReference type="GO" id="GO:0005886">
    <property type="term" value="C:plasma membrane"/>
    <property type="evidence" value="ECO:0007669"/>
    <property type="project" value="UniProtKB-SubCell"/>
</dbReference>
<keyword evidence="1" id="KW-0813">Transport</keyword>
<dbReference type="PANTHER" id="PTHR34295">
    <property type="entry name" value="BIOTIN TRANSPORTER BIOY"/>
    <property type="match status" value="1"/>
</dbReference>
<accession>J3EX81</accession>
<feature type="transmembrane region" description="Helical" evidence="2">
    <location>
        <begin position="15"/>
        <end position="34"/>
    </location>
</feature>
<feature type="transmembrane region" description="Helical" evidence="2">
    <location>
        <begin position="131"/>
        <end position="155"/>
    </location>
</feature>
<dbReference type="PANTHER" id="PTHR34295:SF1">
    <property type="entry name" value="BIOTIN TRANSPORTER BIOY"/>
    <property type="match status" value="1"/>
</dbReference>
<dbReference type="eggNOG" id="arCOG02986">
    <property type="taxonomic scope" value="Archaea"/>
</dbReference>
<dbReference type="Pfam" id="PF02632">
    <property type="entry name" value="BioY"/>
    <property type="match status" value="1"/>
</dbReference>
<comment type="similarity">
    <text evidence="1">Belongs to the BioY family.</text>
</comment>
<sequence>MATSNDSVELVGDEAVVNLARAVLFAALMGAFAFVSFPNPLSPAPITLQVLGVFLAGIMLGPVWGPAAMLLYLVAGAVGAPVFAGGASGLGVLLAEPTLGYLWSYPVAAAAVGLGVHGGSLGDYRDTSVPVLVAAMVVGTVIIYALGIAGLMAVLGLSFVEAFTAGAAVFLPAEAFKIAAAVGIVRSDAIAAT</sequence>
<evidence type="ECO:0000313" key="3">
    <source>
        <dbReference type="EMBL" id="EJN59652.1"/>
    </source>
</evidence>
<keyword evidence="2" id="KW-1133">Transmembrane helix</keyword>
<proteinExistence type="inferred from homology"/>
<dbReference type="InterPro" id="IPR003784">
    <property type="entry name" value="BioY"/>
</dbReference>
<dbReference type="PIRSF" id="PIRSF016661">
    <property type="entry name" value="BioY"/>
    <property type="match status" value="1"/>
</dbReference>
<keyword evidence="1 2" id="KW-0472">Membrane</keyword>
<feature type="transmembrane region" description="Helical" evidence="2">
    <location>
        <begin position="70"/>
        <end position="95"/>
    </location>
</feature>
<keyword evidence="2" id="KW-0812">Transmembrane</keyword>
<dbReference type="AlphaFoldDB" id="J3EX81"/>
<gene>
    <name evidence="3" type="ORF">HSB1_18100</name>
</gene>
<evidence type="ECO:0000313" key="4">
    <source>
        <dbReference type="Proteomes" id="UP000007813"/>
    </source>
</evidence>